<dbReference type="Proteomes" id="UP000332933">
    <property type="component" value="Unassembled WGS sequence"/>
</dbReference>
<accession>A0A485KH32</accession>
<dbReference type="OrthoDB" id="162969at2759"/>
<reference evidence="2" key="2">
    <citation type="submission" date="2019-06" db="EMBL/GenBank/DDBJ databases">
        <title>Genomics analysis of Aphanomyces spp. identifies a new class of oomycete effector associated with host adaptation.</title>
        <authorList>
            <person name="Gaulin E."/>
        </authorList>
    </citation>
    <scope>NUCLEOTIDE SEQUENCE</scope>
    <source>
        <strain evidence="2">CBS 578.67</strain>
    </source>
</reference>
<dbReference type="GO" id="GO:0003676">
    <property type="term" value="F:nucleic acid binding"/>
    <property type="evidence" value="ECO:0007669"/>
    <property type="project" value="InterPro"/>
</dbReference>
<dbReference type="EMBL" id="VJMH01001338">
    <property type="protein sequence ID" value="KAF0712278.1"/>
    <property type="molecule type" value="Genomic_DNA"/>
</dbReference>
<evidence type="ECO:0000259" key="1">
    <source>
        <dbReference type="Pfam" id="PF03184"/>
    </source>
</evidence>
<reference evidence="3 4" key="1">
    <citation type="submission" date="2019-03" db="EMBL/GenBank/DDBJ databases">
        <authorList>
            <person name="Gaulin E."/>
            <person name="Dumas B."/>
        </authorList>
    </citation>
    <scope>NUCLEOTIDE SEQUENCE [LARGE SCALE GENOMIC DNA]</scope>
    <source>
        <strain evidence="3">CBS 568.67</strain>
    </source>
</reference>
<feature type="domain" description="DDE-1" evidence="1">
    <location>
        <begin position="1"/>
        <end position="87"/>
    </location>
</feature>
<dbReference type="Pfam" id="PF03184">
    <property type="entry name" value="DDE_1"/>
    <property type="match status" value="1"/>
</dbReference>
<protein>
    <submittedName>
        <fullName evidence="3">Aste57867_4880 protein</fullName>
    </submittedName>
</protein>
<dbReference type="InterPro" id="IPR004875">
    <property type="entry name" value="DDE_SF_endonuclease_dom"/>
</dbReference>
<evidence type="ECO:0000313" key="4">
    <source>
        <dbReference type="Proteomes" id="UP000332933"/>
    </source>
</evidence>
<proteinExistence type="predicted"/>
<name>A0A485KH32_9STRA</name>
<dbReference type="EMBL" id="CAADRA010001338">
    <property type="protein sequence ID" value="VFT81972.1"/>
    <property type="molecule type" value="Genomic_DNA"/>
</dbReference>
<keyword evidence="4" id="KW-1185">Reference proteome</keyword>
<organism evidence="3 4">
    <name type="scientific">Aphanomyces stellatus</name>
    <dbReference type="NCBI Taxonomy" id="120398"/>
    <lineage>
        <taxon>Eukaryota</taxon>
        <taxon>Sar</taxon>
        <taxon>Stramenopiles</taxon>
        <taxon>Oomycota</taxon>
        <taxon>Saprolegniomycetes</taxon>
        <taxon>Saprolegniales</taxon>
        <taxon>Verrucalvaceae</taxon>
        <taxon>Aphanomyces</taxon>
    </lineage>
</organism>
<evidence type="ECO:0000313" key="3">
    <source>
        <dbReference type="EMBL" id="VFT81972.1"/>
    </source>
</evidence>
<dbReference type="AlphaFoldDB" id="A0A485KH32"/>
<gene>
    <name evidence="3" type="primary">Aste57867_4880</name>
    <name evidence="2" type="ORF">As57867_004867</name>
    <name evidence="3" type="ORF">ASTE57867_4880</name>
</gene>
<evidence type="ECO:0000313" key="2">
    <source>
        <dbReference type="EMBL" id="KAF0712278.1"/>
    </source>
</evidence>
<sequence length="107" mass="12275">MLPPNTTAFLQPDDAGIIQAFKKRIGTLRSQYVVDKFDKLVETIGVADKENFTAHVNKLHDVSLLQALDWAKDAWQDVTRDTIANCWRHTGILDDDMYELIDRMNNL</sequence>